<dbReference type="InterPro" id="IPR006062">
    <property type="entry name" value="His_biosynth"/>
</dbReference>
<dbReference type="SUPFAM" id="SSF51366">
    <property type="entry name" value="Ribulose-phoshate binding barrel"/>
    <property type="match status" value="1"/>
</dbReference>
<reference evidence="6 7" key="1">
    <citation type="submission" date="2023-11" db="EMBL/GenBank/DDBJ databases">
        <authorList>
            <person name="Ouyang M.-Y."/>
        </authorList>
    </citation>
    <scope>NUCLEOTIDE SEQUENCE [LARGE SCALE GENOMIC DNA]</scope>
    <source>
        <strain evidence="6 7">OY6</strain>
    </source>
</reference>
<evidence type="ECO:0000256" key="5">
    <source>
        <dbReference type="RuleBase" id="RU003657"/>
    </source>
</evidence>
<keyword evidence="2 5" id="KW-0028">Amino-acid biosynthesis</keyword>
<accession>A0ABU4UJ51</accession>
<keyword evidence="3 5" id="KW-0368">Histidine biosynthesis</keyword>
<evidence type="ECO:0000256" key="2">
    <source>
        <dbReference type="ARBA" id="ARBA00022605"/>
    </source>
</evidence>
<comment type="pathway">
    <text evidence="4">Amino-acid biosynthesis.</text>
</comment>
<dbReference type="CDD" id="cd04723">
    <property type="entry name" value="HisA_HisF"/>
    <property type="match status" value="1"/>
</dbReference>
<evidence type="ECO:0000256" key="4">
    <source>
        <dbReference type="ARBA" id="ARBA00029440"/>
    </source>
</evidence>
<name>A0ABU4UJ51_9GAMM</name>
<dbReference type="Gene3D" id="3.20.20.70">
    <property type="entry name" value="Aldolase class I"/>
    <property type="match status" value="1"/>
</dbReference>
<dbReference type="RefSeq" id="WP_319962414.1">
    <property type="nucleotide sequence ID" value="NZ_JAXARY010000018.1"/>
</dbReference>
<dbReference type="Proteomes" id="UP001284537">
    <property type="component" value="Unassembled WGS sequence"/>
</dbReference>
<dbReference type="PANTHER" id="PTHR43090">
    <property type="entry name" value="1-(5-PHOSPHORIBOSYL)-5-[(5-PHOSPHORIBOSYLAMINO)METHYLIDENEAMINO] IMIDAZOLE-4-CARBOXAMIDE ISOMERASE"/>
    <property type="match status" value="1"/>
</dbReference>
<sequence length="227" mass="24840">MQIIPVIDLKDGLVVHAAGGDRSRYQPVHLNSSICDSSEISQVVTSLLTLYPFPKFYIADLDAITGQGNHDEAIDNLFSQSPNKEFWLDKGSSYQALAATNRGINCKPVIGTESQRLPVSLKNTDLILSLDFKYNQVLGHPGWLESPELWPKTIVVMTLDLVGSNKGPDFAKLSRLCKDHPDKHFVAAGGVRDVNDLMRLKTIGITAVLLASALHNGSIDAAMLEKF</sequence>
<dbReference type="InterPro" id="IPR013785">
    <property type="entry name" value="Aldolase_TIM"/>
</dbReference>
<evidence type="ECO:0000256" key="1">
    <source>
        <dbReference type="ARBA" id="ARBA00009667"/>
    </source>
</evidence>
<organism evidence="6 7">
    <name type="scientific">Methylomonas defluvii</name>
    <dbReference type="NCBI Taxonomy" id="3045149"/>
    <lineage>
        <taxon>Bacteria</taxon>
        <taxon>Pseudomonadati</taxon>
        <taxon>Pseudomonadota</taxon>
        <taxon>Gammaproteobacteria</taxon>
        <taxon>Methylococcales</taxon>
        <taxon>Methylococcaceae</taxon>
        <taxon>Methylomonas</taxon>
    </lineage>
</organism>
<comment type="caution">
    <text evidence="6">The sequence shown here is derived from an EMBL/GenBank/DDBJ whole genome shotgun (WGS) entry which is preliminary data.</text>
</comment>
<comment type="similarity">
    <text evidence="1 5">Belongs to the HisA/HisF family.</text>
</comment>
<gene>
    <name evidence="6" type="ORF">QLH52_17605</name>
</gene>
<evidence type="ECO:0000313" key="6">
    <source>
        <dbReference type="EMBL" id="MDX8129118.1"/>
    </source>
</evidence>
<dbReference type="Pfam" id="PF00977">
    <property type="entry name" value="His_biosynth"/>
    <property type="match status" value="1"/>
</dbReference>
<protein>
    <submittedName>
        <fullName evidence="6">HisA/HisF-related TIM barrel protein</fullName>
    </submittedName>
</protein>
<dbReference type="EMBL" id="JAXARY010000018">
    <property type="protein sequence ID" value="MDX8129118.1"/>
    <property type="molecule type" value="Genomic_DNA"/>
</dbReference>
<evidence type="ECO:0000313" key="7">
    <source>
        <dbReference type="Proteomes" id="UP001284537"/>
    </source>
</evidence>
<proteinExistence type="inferred from homology"/>
<dbReference type="InterPro" id="IPR011060">
    <property type="entry name" value="RibuloseP-bd_barrel"/>
</dbReference>
<dbReference type="InterPro" id="IPR044524">
    <property type="entry name" value="Isoase_HisA-like"/>
</dbReference>
<evidence type="ECO:0000256" key="3">
    <source>
        <dbReference type="ARBA" id="ARBA00023102"/>
    </source>
</evidence>
<keyword evidence="7" id="KW-1185">Reference proteome</keyword>
<dbReference type="PANTHER" id="PTHR43090:SF2">
    <property type="entry name" value="1-(5-PHOSPHORIBOSYL)-5-[(5-PHOSPHORIBOSYLAMINO)METHYLIDENEAMINO] IMIDAZOLE-4-CARBOXAMIDE ISOMERASE"/>
    <property type="match status" value="1"/>
</dbReference>